<dbReference type="EMBL" id="FPCK01000003">
    <property type="protein sequence ID" value="SFV37287.1"/>
    <property type="molecule type" value="Genomic_DNA"/>
</dbReference>
<evidence type="ECO:0000256" key="1">
    <source>
        <dbReference type="PROSITE-ProRule" id="PRU00169"/>
    </source>
</evidence>
<evidence type="ECO:0000313" key="4">
    <source>
        <dbReference type="Proteomes" id="UP000199074"/>
    </source>
</evidence>
<evidence type="ECO:0000259" key="2">
    <source>
        <dbReference type="PROSITE" id="PS50110"/>
    </source>
</evidence>
<keyword evidence="1" id="KW-0597">Phosphoprotein</keyword>
<dbReference type="STRING" id="429728.SAMN05216456_2844"/>
<keyword evidence="4" id="KW-1185">Reference proteome</keyword>
<dbReference type="SUPFAM" id="SSF52172">
    <property type="entry name" value="CheY-like"/>
    <property type="match status" value="1"/>
</dbReference>
<dbReference type="InterPro" id="IPR001789">
    <property type="entry name" value="Sig_transdc_resp-reg_receiver"/>
</dbReference>
<sequence>MDFSGKRILVVEDDYYLAHDLCDDLRRHHATVLGPAPTPFYASSLMTHRKIDGAVLDIMLHRDTVYDLADKLLQQGTPVVFASALGNTEIPGRFRDLPHLQKPFSVKDVLGAVEQMVFSPRHHVPAAAGPIGEASASGSRPLMGPVVRAMEKLIQRRLRARDSAH</sequence>
<name>A0A1I7NRG8_9HYPH</name>
<dbReference type="PROSITE" id="PS50110">
    <property type="entry name" value="RESPONSE_REGULATORY"/>
    <property type="match status" value="1"/>
</dbReference>
<accession>A0A1I7NRG8</accession>
<organism evidence="3 4">
    <name type="scientific">Devosia crocina</name>
    <dbReference type="NCBI Taxonomy" id="429728"/>
    <lineage>
        <taxon>Bacteria</taxon>
        <taxon>Pseudomonadati</taxon>
        <taxon>Pseudomonadota</taxon>
        <taxon>Alphaproteobacteria</taxon>
        <taxon>Hyphomicrobiales</taxon>
        <taxon>Devosiaceae</taxon>
        <taxon>Devosia</taxon>
    </lineage>
</organism>
<feature type="domain" description="Response regulatory" evidence="2">
    <location>
        <begin position="7"/>
        <end position="117"/>
    </location>
</feature>
<evidence type="ECO:0000313" key="3">
    <source>
        <dbReference type="EMBL" id="SFV37287.1"/>
    </source>
</evidence>
<reference evidence="3 4" key="1">
    <citation type="submission" date="2016-10" db="EMBL/GenBank/DDBJ databases">
        <authorList>
            <person name="de Groot N.N."/>
        </authorList>
    </citation>
    <scope>NUCLEOTIDE SEQUENCE [LARGE SCALE GENOMIC DNA]</scope>
    <source>
        <strain evidence="3 4">IPL20</strain>
    </source>
</reference>
<dbReference type="Gene3D" id="3.40.50.2300">
    <property type="match status" value="1"/>
</dbReference>
<proteinExistence type="predicted"/>
<gene>
    <name evidence="3" type="ORF">SAMN05216456_2844</name>
</gene>
<dbReference type="InterPro" id="IPR011006">
    <property type="entry name" value="CheY-like_superfamily"/>
</dbReference>
<protein>
    <submittedName>
        <fullName evidence="3">CheY chemotaxis protein or a CheY-like REC (Receiver) domain</fullName>
    </submittedName>
</protein>
<dbReference type="AlphaFoldDB" id="A0A1I7NRG8"/>
<dbReference type="Proteomes" id="UP000199074">
    <property type="component" value="Unassembled WGS sequence"/>
</dbReference>
<dbReference type="OrthoDB" id="582170at2"/>
<feature type="modified residue" description="4-aspartylphosphate" evidence="1">
    <location>
        <position position="57"/>
    </location>
</feature>
<dbReference type="GO" id="GO:0000160">
    <property type="term" value="P:phosphorelay signal transduction system"/>
    <property type="evidence" value="ECO:0007669"/>
    <property type="project" value="InterPro"/>
</dbReference>
<dbReference type="RefSeq" id="WP_092425665.1">
    <property type="nucleotide sequence ID" value="NZ_FPCK01000003.1"/>
</dbReference>